<evidence type="ECO:0000313" key="1">
    <source>
        <dbReference type="EMBL" id="AUH35608.1"/>
    </source>
</evidence>
<protein>
    <submittedName>
        <fullName evidence="1">Uncharacterized protein</fullName>
    </submittedName>
</protein>
<proteinExistence type="predicted"/>
<gene>
    <name evidence="1" type="ORF">CUV01_18680</name>
</gene>
<sequence length="372" mass="41902">MTEREPIRVYLDSQDFISLSARPLSERKAALFEELVSLRLNGVAEFGVSLFHVVEVLNPDSEGFENYQRHCGEVIHALTGGAAFPHVGDIINGAVFPNDGMWAPASSLERIKALIDAKSIKRMVGDALQDRAPLSRQQRRMIANPNTLARLMANTVFDLPPELAMIGMTKSEFCALVRDPPRGRRAFHSKLMRFFTDPRHYCTAVASVRRGENPLRRILDENLAEPRAKLNALVASIRLKRARDEGIRLVHEAAVTQAVRTYGETSDEAGRARGEHAAFEREAKRVPRSSWSHASGPRFDYIRAYCEALFRMERDPLPSEAVDLCHLAYHPDVDLIRVDGRMFDMMRGFIPLEGKMVAKLMELPDAIRRASQ</sequence>
<dbReference type="Proteomes" id="UP000233742">
    <property type="component" value="Plasmid pBM151"/>
</dbReference>
<dbReference type="KEGG" id="paro:CUV01_18680"/>
<dbReference type="EMBL" id="CP025409">
    <property type="protein sequence ID" value="AUH35608.1"/>
    <property type="molecule type" value="Genomic_DNA"/>
</dbReference>
<accession>A0A2K9EKP1</accession>
<name>A0A2K9EKP1_9RHOB</name>
<dbReference type="OrthoDB" id="7810325at2"/>
<organism evidence="1 2">
    <name type="scientific">Paracoccus tegillarcae</name>
    <dbReference type="NCBI Taxonomy" id="1529068"/>
    <lineage>
        <taxon>Bacteria</taxon>
        <taxon>Pseudomonadati</taxon>
        <taxon>Pseudomonadota</taxon>
        <taxon>Alphaproteobacteria</taxon>
        <taxon>Rhodobacterales</taxon>
        <taxon>Paracoccaceae</taxon>
        <taxon>Paracoccus</taxon>
    </lineage>
</organism>
<reference evidence="1 2" key="1">
    <citation type="submission" date="2017-12" db="EMBL/GenBank/DDBJ databases">
        <authorList>
            <person name="Hurst M.R.H."/>
        </authorList>
    </citation>
    <scope>NUCLEOTIDE SEQUENCE [LARGE SCALE GENOMIC DNA]</scope>
    <source>
        <strain evidence="1 2">BM15</strain>
        <plasmid evidence="2">Plasmid pbm151</plasmid>
    </source>
</reference>
<dbReference type="RefSeq" id="WP_101462259.1">
    <property type="nucleotide sequence ID" value="NZ_CP025409.1"/>
</dbReference>
<geneLocation type="plasmid" evidence="2">
    <name>pbm151</name>
</geneLocation>
<keyword evidence="1" id="KW-0614">Plasmid</keyword>
<keyword evidence="2" id="KW-1185">Reference proteome</keyword>
<evidence type="ECO:0000313" key="2">
    <source>
        <dbReference type="Proteomes" id="UP000233742"/>
    </source>
</evidence>
<dbReference type="AlphaFoldDB" id="A0A2K9EKP1"/>